<dbReference type="KEGG" id="hazt:108665006"/>
<feature type="domain" description="Neurotransmitter-gated ion-channel ligand-binding" evidence="13">
    <location>
        <begin position="17"/>
        <end position="213"/>
    </location>
</feature>
<dbReference type="SUPFAM" id="SSF90112">
    <property type="entry name" value="Neurotransmitter-gated ion-channel transmembrane pore"/>
    <property type="match status" value="1"/>
</dbReference>
<keyword evidence="16" id="KW-0675">Receptor</keyword>
<dbReference type="CDD" id="cd19049">
    <property type="entry name" value="LGIC_TM_anion"/>
    <property type="match status" value="1"/>
</dbReference>
<evidence type="ECO:0000256" key="1">
    <source>
        <dbReference type="ARBA" id="ARBA00004141"/>
    </source>
</evidence>
<dbReference type="Proteomes" id="UP000694843">
    <property type="component" value="Unplaced"/>
</dbReference>
<dbReference type="RefSeq" id="XP_047739507.1">
    <property type="nucleotide sequence ID" value="XM_047883551.1"/>
</dbReference>
<proteinExistence type="inferred from homology"/>
<evidence type="ECO:0000256" key="5">
    <source>
        <dbReference type="ARBA" id="ARBA00022692"/>
    </source>
</evidence>
<reference evidence="16" key="1">
    <citation type="submission" date="2025-08" db="UniProtKB">
        <authorList>
            <consortium name="RefSeq"/>
        </authorList>
    </citation>
    <scope>IDENTIFICATION</scope>
    <source>
        <tissue evidence="16">Whole organism</tissue>
    </source>
</reference>
<feature type="transmembrane region" description="Helical" evidence="11">
    <location>
        <begin position="121"/>
        <end position="140"/>
    </location>
</feature>
<dbReference type="InterPro" id="IPR006029">
    <property type="entry name" value="Neurotrans-gated_channel_TM"/>
</dbReference>
<feature type="transmembrane region" description="Helical" evidence="11">
    <location>
        <begin position="535"/>
        <end position="553"/>
    </location>
</feature>
<dbReference type="GO" id="GO:0099095">
    <property type="term" value="F:ligand-gated monoatomic anion channel activity"/>
    <property type="evidence" value="ECO:0007669"/>
    <property type="project" value="UniProtKB-ARBA"/>
</dbReference>
<evidence type="ECO:0000256" key="9">
    <source>
        <dbReference type="ARBA" id="ARBA00023136"/>
    </source>
</evidence>
<dbReference type="PRINTS" id="PR00253">
    <property type="entry name" value="GABAARECEPTR"/>
</dbReference>
<accession>A0A979FSA8</accession>
<dbReference type="PRINTS" id="PR00252">
    <property type="entry name" value="NRIONCHANNEL"/>
</dbReference>
<dbReference type="GeneID" id="108665006"/>
<evidence type="ECO:0000313" key="16">
    <source>
        <dbReference type="RefSeq" id="XP_047739507.1"/>
    </source>
</evidence>
<dbReference type="Pfam" id="PF02931">
    <property type="entry name" value="Neur_chan_LBD"/>
    <property type="match status" value="1"/>
</dbReference>
<dbReference type="InterPro" id="IPR038050">
    <property type="entry name" value="Neuro_actylchol_rec"/>
</dbReference>
<feature type="region of interest" description="Disordered" evidence="12">
    <location>
        <begin position="390"/>
        <end position="436"/>
    </location>
</feature>
<gene>
    <name evidence="16" type="primary">LOC108665006</name>
</gene>
<evidence type="ECO:0000256" key="3">
    <source>
        <dbReference type="ARBA" id="ARBA00022448"/>
    </source>
</evidence>
<keyword evidence="4" id="KW-1003">Cell membrane</keyword>
<dbReference type="Gene3D" id="1.20.58.390">
    <property type="entry name" value="Neurotransmitter-gated ion-channel transmembrane domain"/>
    <property type="match status" value="1"/>
</dbReference>
<dbReference type="NCBIfam" id="TIGR00860">
    <property type="entry name" value="LIC"/>
    <property type="match status" value="1"/>
</dbReference>
<dbReference type="OMA" id="HECSRIA"/>
<keyword evidence="6" id="KW-0732">Signal</keyword>
<feature type="domain" description="Neurotransmitter-gated ion-channel transmembrane" evidence="14">
    <location>
        <begin position="221"/>
        <end position="549"/>
    </location>
</feature>
<dbReference type="InterPro" id="IPR018000">
    <property type="entry name" value="Neurotransmitter_ion_chnl_CS"/>
</dbReference>
<feature type="compositionally biased region" description="Polar residues" evidence="12">
    <location>
        <begin position="390"/>
        <end position="422"/>
    </location>
</feature>
<evidence type="ECO:0000256" key="2">
    <source>
        <dbReference type="ARBA" id="ARBA00004236"/>
    </source>
</evidence>
<keyword evidence="9 11" id="KW-0472">Membrane</keyword>
<keyword evidence="8 11" id="KW-0406">Ion transport</keyword>
<dbReference type="PROSITE" id="PS00236">
    <property type="entry name" value="NEUROTR_ION_CHANNEL"/>
    <property type="match status" value="1"/>
</dbReference>
<feature type="transmembrane region" description="Helical" evidence="11">
    <location>
        <begin position="279"/>
        <end position="302"/>
    </location>
</feature>
<dbReference type="PANTHER" id="PTHR18945">
    <property type="entry name" value="NEUROTRANSMITTER GATED ION CHANNEL"/>
    <property type="match status" value="1"/>
</dbReference>
<dbReference type="InterPro" id="IPR036734">
    <property type="entry name" value="Neur_chan_lig-bd_sf"/>
</dbReference>
<dbReference type="FunFam" id="2.70.170.10:FF:000024">
    <property type="entry name" value="Histamine-gated chloride channel subunit"/>
    <property type="match status" value="1"/>
</dbReference>
<organism evidence="15 16">
    <name type="scientific">Hyalella azteca</name>
    <name type="common">Amphipod</name>
    <dbReference type="NCBI Taxonomy" id="294128"/>
    <lineage>
        <taxon>Eukaryota</taxon>
        <taxon>Metazoa</taxon>
        <taxon>Ecdysozoa</taxon>
        <taxon>Arthropoda</taxon>
        <taxon>Crustacea</taxon>
        <taxon>Multicrustacea</taxon>
        <taxon>Malacostraca</taxon>
        <taxon>Eumalacostraca</taxon>
        <taxon>Peracarida</taxon>
        <taxon>Amphipoda</taxon>
        <taxon>Senticaudata</taxon>
        <taxon>Talitrida</taxon>
        <taxon>Talitroidea</taxon>
        <taxon>Hyalellidae</taxon>
        <taxon>Hyalella</taxon>
    </lineage>
</organism>
<dbReference type="GO" id="GO:0005254">
    <property type="term" value="F:chloride channel activity"/>
    <property type="evidence" value="ECO:0007669"/>
    <property type="project" value="UniProtKB-ARBA"/>
</dbReference>
<keyword evidence="7 11" id="KW-1133">Transmembrane helix</keyword>
<dbReference type="InterPro" id="IPR006028">
    <property type="entry name" value="GABAA/Glycine_rcpt"/>
</dbReference>
<feature type="transmembrane region" description="Helical" evidence="11">
    <location>
        <begin position="217"/>
        <end position="238"/>
    </location>
</feature>
<evidence type="ECO:0000256" key="7">
    <source>
        <dbReference type="ARBA" id="ARBA00022989"/>
    </source>
</evidence>
<keyword evidence="15" id="KW-1185">Reference proteome</keyword>
<dbReference type="OrthoDB" id="407674at2759"/>
<evidence type="ECO:0000256" key="12">
    <source>
        <dbReference type="SAM" id="MobiDB-lite"/>
    </source>
</evidence>
<dbReference type="GO" id="GO:0005230">
    <property type="term" value="F:extracellular ligand-gated monoatomic ion channel activity"/>
    <property type="evidence" value="ECO:0007669"/>
    <property type="project" value="InterPro"/>
</dbReference>
<dbReference type="InterPro" id="IPR006202">
    <property type="entry name" value="Neur_chan_lig-bd"/>
</dbReference>
<sequence>MDDTLLQLSNILPEDAKTYDKMRPPSADGSPTVVYFHVTVMSLDSIDEGSMTYAADIFFGQSWKDPRLRFPNMTGMYRLLPVSWLNEIWRPDSFFKNAKSVTFQKMTIPNHYVWLYHDSTILYMVKLTLLLSCAMTFHSYPHDTQKCAMKIESLSHTTADLVFTWEPEVPLEVDESIELPQLDLVSNTTGDCTQVYSTGNFTCLEVSFTFKRRLGYYLFHTYVPTCLIVIMSWISFWIKPEAVPARVTLGVTSLLTLSTQHANSQKSLPPVSYIKAIDMFMSSCTVFVFLSLMEYAVVNVIIGDMVERRKQDTFMAKITKKLDGKMSKNKKAAEKLQSHALQSADSCPCCRQECSCCAPGCETPGQDSITFSSTPKPLLVRNIVQRDSNSGELVNQSGHSGTAQRPQTPLNSCFQPAGTTATIRHPPLGSTRSPSFVRSKVAKDLHRDINNRFPQTEPQSSCNCVHAANLLIKRRNFQDPQRPKLESQSSIPSLSFYQNLQSEGNGSNSNISRTFLLEMRDARAKAILVDRFSRVFFPLSFTILNILYWYVYFDW</sequence>
<evidence type="ECO:0000313" key="15">
    <source>
        <dbReference type="Proteomes" id="UP000694843"/>
    </source>
</evidence>
<dbReference type="AlphaFoldDB" id="A0A979FSA8"/>
<keyword evidence="3 11" id="KW-0813">Transport</keyword>
<evidence type="ECO:0000256" key="8">
    <source>
        <dbReference type="ARBA" id="ARBA00023065"/>
    </source>
</evidence>
<evidence type="ECO:0000256" key="11">
    <source>
        <dbReference type="RuleBase" id="RU000687"/>
    </source>
</evidence>
<evidence type="ECO:0000259" key="13">
    <source>
        <dbReference type="Pfam" id="PF02931"/>
    </source>
</evidence>
<comment type="subcellular location">
    <subcellularLocation>
        <location evidence="2">Cell membrane</location>
    </subcellularLocation>
    <subcellularLocation>
        <location evidence="1">Membrane</location>
        <topology evidence="1">Multi-pass membrane protein</topology>
    </subcellularLocation>
</comment>
<protein>
    <submittedName>
        <fullName evidence="16">Glycine receptor subunit alpha-4</fullName>
    </submittedName>
</protein>
<dbReference type="GO" id="GO:0005886">
    <property type="term" value="C:plasma membrane"/>
    <property type="evidence" value="ECO:0007669"/>
    <property type="project" value="UniProtKB-SubCell"/>
</dbReference>
<dbReference type="SUPFAM" id="SSF63712">
    <property type="entry name" value="Nicotinic receptor ligand binding domain-like"/>
    <property type="match status" value="1"/>
</dbReference>
<evidence type="ECO:0000256" key="4">
    <source>
        <dbReference type="ARBA" id="ARBA00022475"/>
    </source>
</evidence>
<dbReference type="GO" id="GO:0004888">
    <property type="term" value="F:transmembrane signaling receptor activity"/>
    <property type="evidence" value="ECO:0007669"/>
    <property type="project" value="InterPro"/>
</dbReference>
<comment type="similarity">
    <text evidence="11">Belongs to the ligand-gated ion channel (TC 1.A.9) family.</text>
</comment>
<evidence type="ECO:0000259" key="14">
    <source>
        <dbReference type="Pfam" id="PF02932"/>
    </source>
</evidence>
<dbReference type="InterPro" id="IPR036719">
    <property type="entry name" value="Neuro-gated_channel_TM_sf"/>
</dbReference>
<dbReference type="Gene3D" id="2.70.170.10">
    <property type="entry name" value="Neurotransmitter-gated ion-channel ligand-binding domain"/>
    <property type="match status" value="1"/>
</dbReference>
<dbReference type="Pfam" id="PF02932">
    <property type="entry name" value="Neur_chan_memb"/>
    <property type="match status" value="1"/>
</dbReference>
<evidence type="ECO:0000256" key="10">
    <source>
        <dbReference type="ARBA" id="ARBA00023303"/>
    </source>
</evidence>
<evidence type="ECO:0000256" key="6">
    <source>
        <dbReference type="ARBA" id="ARBA00022729"/>
    </source>
</evidence>
<keyword evidence="5 11" id="KW-0812">Transmembrane</keyword>
<keyword evidence="10 11" id="KW-0407">Ion channel</keyword>
<name>A0A979FSA8_HYAAZ</name>
<dbReference type="InterPro" id="IPR006201">
    <property type="entry name" value="Neur_channel"/>
</dbReference>